<gene>
    <name evidence="2" type="ORF">QJT80_05185</name>
</gene>
<evidence type="ECO:0000256" key="1">
    <source>
        <dbReference type="SAM" id="SignalP"/>
    </source>
</evidence>
<dbReference type="NCBIfam" id="NF046038">
    <property type="entry name" value="NGK_0946_fam"/>
    <property type="match status" value="1"/>
</dbReference>
<evidence type="ECO:0008006" key="3">
    <source>
        <dbReference type="Google" id="ProtNLM"/>
    </source>
</evidence>
<proteinExistence type="predicted"/>
<feature type="signal peptide" evidence="1">
    <location>
        <begin position="1"/>
        <end position="20"/>
    </location>
</feature>
<keyword evidence="1" id="KW-0732">Signal</keyword>
<feature type="chain" id="PRO_5041715395" description="Lipoprotein" evidence="1">
    <location>
        <begin position="21"/>
        <end position="105"/>
    </location>
</feature>
<reference evidence="2" key="1">
    <citation type="journal article" date="2023" name="Int. J. Mol. Sci.">
        <title>Metagenomics Revealed a New Genus 'Candidatus Thiocaldithrix dubininis' gen. nov., sp. nov. and a New Species 'Candidatus Thiothrix putei' sp. nov. in the Family Thiotrichaceae, Some Members of Which Have Traits of Both Na+- and H+-Motive Energetics.</title>
        <authorList>
            <person name="Ravin N.V."/>
            <person name="Muntyan M.S."/>
            <person name="Smolyakov D.D."/>
            <person name="Rudenko T.S."/>
            <person name="Beletsky A.V."/>
            <person name="Mardanov A.V."/>
            <person name="Grabovich M.Y."/>
        </authorList>
    </citation>
    <scope>NUCLEOTIDE SEQUENCE</scope>
    <source>
        <strain evidence="2">GKL-01</strain>
    </source>
</reference>
<reference evidence="2" key="2">
    <citation type="submission" date="2023-04" db="EMBL/GenBank/DDBJ databases">
        <authorList>
            <person name="Beletskiy A.V."/>
            <person name="Mardanov A.V."/>
            <person name="Ravin N.V."/>
        </authorList>
    </citation>
    <scope>NUCLEOTIDE SEQUENCE</scope>
    <source>
        <strain evidence="2">GKL-01</strain>
    </source>
</reference>
<accession>A0AA95KFP1</accession>
<dbReference type="KEGG" id="tdu:QJT80_05185"/>
<name>A0AA95KFP1_9GAMM</name>
<evidence type="ECO:0000313" key="2">
    <source>
        <dbReference type="EMBL" id="WGZ91874.1"/>
    </source>
</evidence>
<protein>
    <recommendedName>
        <fullName evidence="3">Lipoprotein</fullName>
    </recommendedName>
</protein>
<dbReference type="EMBL" id="CP124755">
    <property type="protein sequence ID" value="WGZ91874.1"/>
    <property type="molecule type" value="Genomic_DNA"/>
</dbReference>
<dbReference type="AlphaFoldDB" id="A0AA95KFP1"/>
<dbReference type="PROSITE" id="PS51257">
    <property type="entry name" value="PROKAR_LIPOPROTEIN"/>
    <property type="match status" value="1"/>
</dbReference>
<sequence>MKMQAFMGVVFAAVAFTGCANNGSNITAESINTAASRPGAVMSSAQAEQVRRQQVARMNEAETQMAANAAQRDGVDTTLHSVNSVADTAVRVGSSIKYLELLGKL</sequence>
<organism evidence="2">
    <name type="scientific">Candidatus Thiocaldithrix dubininis</name>
    <dbReference type="NCBI Taxonomy" id="3080823"/>
    <lineage>
        <taxon>Bacteria</taxon>
        <taxon>Pseudomonadati</taxon>
        <taxon>Pseudomonadota</taxon>
        <taxon>Gammaproteobacteria</taxon>
        <taxon>Thiotrichales</taxon>
        <taxon>Thiotrichaceae</taxon>
        <taxon>Candidatus Thiocaldithrix</taxon>
    </lineage>
</organism>
<dbReference type="Proteomes" id="UP001300672">
    <property type="component" value="Chromosome"/>
</dbReference>